<dbReference type="Gene3D" id="3.90.550.10">
    <property type="entry name" value="Spore Coat Polysaccharide Biosynthesis Protein SpsA, Chain A"/>
    <property type="match status" value="1"/>
</dbReference>
<dbReference type="CDD" id="cd00761">
    <property type="entry name" value="Glyco_tranf_GTA_type"/>
    <property type="match status" value="1"/>
</dbReference>
<dbReference type="SUPFAM" id="SSF53448">
    <property type="entry name" value="Nucleotide-diphospho-sugar transferases"/>
    <property type="match status" value="1"/>
</dbReference>
<protein>
    <submittedName>
        <fullName evidence="4">Glycosyltransferase</fullName>
        <ecNumber evidence="4">2.4.-.-</ecNumber>
    </submittedName>
</protein>
<evidence type="ECO:0000256" key="1">
    <source>
        <dbReference type="ARBA" id="ARBA00022676"/>
    </source>
</evidence>
<dbReference type="InterPro" id="IPR001173">
    <property type="entry name" value="Glyco_trans_2-like"/>
</dbReference>
<dbReference type="EMBL" id="JAJEQL010000044">
    <property type="protein sequence ID" value="MCC2200413.1"/>
    <property type="molecule type" value="Genomic_DNA"/>
</dbReference>
<dbReference type="EC" id="2.4.-.-" evidence="4"/>
<evidence type="ECO:0000259" key="3">
    <source>
        <dbReference type="Pfam" id="PF00535"/>
    </source>
</evidence>
<dbReference type="GO" id="GO:0016757">
    <property type="term" value="F:glycosyltransferase activity"/>
    <property type="evidence" value="ECO:0007669"/>
    <property type="project" value="UniProtKB-KW"/>
</dbReference>
<evidence type="ECO:0000313" key="4">
    <source>
        <dbReference type="EMBL" id="MCC2200413.1"/>
    </source>
</evidence>
<dbReference type="Proteomes" id="UP001430637">
    <property type="component" value="Unassembled WGS sequence"/>
</dbReference>
<sequence length="319" mass="36613">MEMPLVSIILPVYNAQSHLNRCLGSICAQQYEDLEIIVINDGSKDQSLPVCEEFRKKDSRILLVDKANSGVSDTRNLGLKLASGKYVQFVDSDDYIAPDYTARLVEAAEQSGADLVISPYTMVIPAGASKPGQVLEKIQDDLGVMHVARPPETREYGFLPAGIYDKDTFALRLMDKPASYFYGVLWNKLYRRDLFAAHDIRFTSEMRWAEDLVFNMQYIQYAEVFASIPQPGYYYVQNPQSICHTQIKPATLVQNKIQVFRYYKDLYTRLGMYEEVRPQLYKFLIDIAESTYPSGPFKKVIDEAKAYWKEHKAELEQRS</sequence>
<dbReference type="RefSeq" id="WP_227621810.1">
    <property type="nucleotide sequence ID" value="NZ_JAJEQL010000044.1"/>
</dbReference>
<accession>A0ABS8FCF0</accession>
<organism evidence="4 5">
    <name type="scientific">Faecalibacterium butyricigenerans</name>
    <dbReference type="NCBI Taxonomy" id="1851427"/>
    <lineage>
        <taxon>Bacteria</taxon>
        <taxon>Bacillati</taxon>
        <taxon>Bacillota</taxon>
        <taxon>Clostridia</taxon>
        <taxon>Eubacteriales</taxon>
        <taxon>Oscillospiraceae</taxon>
        <taxon>Faecalibacterium</taxon>
    </lineage>
</organism>
<reference evidence="4" key="1">
    <citation type="submission" date="2021-10" db="EMBL/GenBank/DDBJ databases">
        <title>Anaerobic single-cell dispensing facilitates the cultivation of human gut bacteria.</title>
        <authorList>
            <person name="Afrizal A."/>
        </authorList>
    </citation>
    <scope>NUCLEOTIDE SEQUENCE</scope>
    <source>
        <strain evidence="4">CLA-AA-H233</strain>
    </source>
</reference>
<dbReference type="PANTHER" id="PTHR22916:SF51">
    <property type="entry name" value="GLYCOSYLTRANSFERASE EPSH-RELATED"/>
    <property type="match status" value="1"/>
</dbReference>
<dbReference type="PANTHER" id="PTHR22916">
    <property type="entry name" value="GLYCOSYLTRANSFERASE"/>
    <property type="match status" value="1"/>
</dbReference>
<evidence type="ECO:0000313" key="5">
    <source>
        <dbReference type="Proteomes" id="UP001430637"/>
    </source>
</evidence>
<proteinExistence type="predicted"/>
<name>A0ABS8FCF0_9FIRM</name>
<keyword evidence="5" id="KW-1185">Reference proteome</keyword>
<gene>
    <name evidence="4" type="ORF">LKD23_11740</name>
</gene>
<keyword evidence="1 4" id="KW-0328">Glycosyltransferase</keyword>
<comment type="caution">
    <text evidence="4">The sequence shown here is derived from an EMBL/GenBank/DDBJ whole genome shotgun (WGS) entry which is preliminary data.</text>
</comment>
<dbReference type="Pfam" id="PF00535">
    <property type="entry name" value="Glycos_transf_2"/>
    <property type="match status" value="1"/>
</dbReference>
<keyword evidence="2 4" id="KW-0808">Transferase</keyword>
<dbReference type="InterPro" id="IPR029044">
    <property type="entry name" value="Nucleotide-diphossugar_trans"/>
</dbReference>
<evidence type="ECO:0000256" key="2">
    <source>
        <dbReference type="ARBA" id="ARBA00022679"/>
    </source>
</evidence>
<feature type="domain" description="Glycosyltransferase 2-like" evidence="3">
    <location>
        <begin position="7"/>
        <end position="122"/>
    </location>
</feature>